<evidence type="ECO:0000313" key="2">
    <source>
        <dbReference type="Proteomes" id="UP000299102"/>
    </source>
</evidence>
<comment type="caution">
    <text evidence="1">The sequence shown here is derived from an EMBL/GenBank/DDBJ whole genome shotgun (WGS) entry which is preliminary data.</text>
</comment>
<dbReference type="EMBL" id="BGZK01002286">
    <property type="protein sequence ID" value="GBP92577.1"/>
    <property type="molecule type" value="Genomic_DNA"/>
</dbReference>
<accession>A0A4C2A106</accession>
<organism evidence="1 2">
    <name type="scientific">Eumeta variegata</name>
    <name type="common">Bagworm moth</name>
    <name type="synonym">Eumeta japonica</name>
    <dbReference type="NCBI Taxonomy" id="151549"/>
    <lineage>
        <taxon>Eukaryota</taxon>
        <taxon>Metazoa</taxon>
        <taxon>Ecdysozoa</taxon>
        <taxon>Arthropoda</taxon>
        <taxon>Hexapoda</taxon>
        <taxon>Insecta</taxon>
        <taxon>Pterygota</taxon>
        <taxon>Neoptera</taxon>
        <taxon>Endopterygota</taxon>
        <taxon>Lepidoptera</taxon>
        <taxon>Glossata</taxon>
        <taxon>Ditrysia</taxon>
        <taxon>Tineoidea</taxon>
        <taxon>Psychidae</taxon>
        <taxon>Oiketicinae</taxon>
        <taxon>Eumeta</taxon>
    </lineage>
</organism>
<dbReference type="AlphaFoldDB" id="A0A4C2A106"/>
<dbReference type="Proteomes" id="UP000299102">
    <property type="component" value="Unassembled WGS sequence"/>
</dbReference>
<gene>
    <name evidence="1" type="ORF">EVAR_70951_1</name>
</gene>
<protein>
    <submittedName>
        <fullName evidence="1">Uncharacterized protein</fullName>
    </submittedName>
</protein>
<reference evidence="1 2" key="1">
    <citation type="journal article" date="2019" name="Commun. Biol.">
        <title>The bagworm genome reveals a unique fibroin gene that provides high tensile strength.</title>
        <authorList>
            <person name="Kono N."/>
            <person name="Nakamura H."/>
            <person name="Ohtoshi R."/>
            <person name="Tomita M."/>
            <person name="Numata K."/>
            <person name="Arakawa K."/>
        </authorList>
    </citation>
    <scope>NUCLEOTIDE SEQUENCE [LARGE SCALE GENOMIC DNA]</scope>
</reference>
<sequence length="176" mass="20028">MYIAAASIGAHLCEMTSYLLHLGYTGDYPRAARRAAPAPAAALLLLIFDTVVWDSRNLVFSARFTAFVMPSTDQRQCREVERVKIYEDAFKFPSTVTWSSGRHALVCRDDVVRVRKYRRLGRWRLLTTSSALFQYTAQNAYERLRHEHYKSDFAVDVDGNGVSYTSTATITCRAEL</sequence>
<proteinExistence type="predicted"/>
<keyword evidence="2" id="KW-1185">Reference proteome</keyword>
<name>A0A4C2A106_EUMVA</name>
<evidence type="ECO:0000313" key="1">
    <source>
        <dbReference type="EMBL" id="GBP92577.1"/>
    </source>
</evidence>